<dbReference type="InterPro" id="IPR000868">
    <property type="entry name" value="Isochorismatase-like_dom"/>
</dbReference>
<organism evidence="3 4">
    <name type="scientific">Haladaptatus litoreus</name>
    <dbReference type="NCBI Taxonomy" id="553468"/>
    <lineage>
        <taxon>Archaea</taxon>
        <taxon>Methanobacteriati</taxon>
        <taxon>Methanobacteriota</taxon>
        <taxon>Stenosarchaea group</taxon>
        <taxon>Halobacteria</taxon>
        <taxon>Halobacteriales</taxon>
        <taxon>Haladaptataceae</taxon>
        <taxon>Haladaptatus</taxon>
    </lineage>
</organism>
<evidence type="ECO:0000256" key="1">
    <source>
        <dbReference type="ARBA" id="ARBA00022801"/>
    </source>
</evidence>
<keyword evidence="1" id="KW-0378">Hydrolase</keyword>
<reference evidence="4" key="1">
    <citation type="submission" date="2017-01" db="EMBL/GenBank/DDBJ databases">
        <authorList>
            <person name="Varghese N."/>
            <person name="Submissions S."/>
        </authorList>
    </citation>
    <scope>NUCLEOTIDE SEQUENCE [LARGE SCALE GENOMIC DNA]</scope>
    <source>
        <strain evidence="4">CGMCC 1.7737</strain>
    </source>
</reference>
<dbReference type="Pfam" id="PF00857">
    <property type="entry name" value="Isochorismatase"/>
    <property type="match status" value="1"/>
</dbReference>
<gene>
    <name evidence="3" type="ORF">SAMN05421858_2786</name>
</gene>
<dbReference type="AlphaFoldDB" id="A0A1N7BVJ3"/>
<dbReference type="InterPro" id="IPR036380">
    <property type="entry name" value="Isochorismatase-like_sf"/>
</dbReference>
<proteinExistence type="predicted"/>
<dbReference type="OrthoDB" id="202119at2157"/>
<accession>A0A1N7BVJ3</accession>
<dbReference type="EMBL" id="FTNO01000002">
    <property type="protein sequence ID" value="SIR55387.1"/>
    <property type="molecule type" value="Genomic_DNA"/>
</dbReference>
<dbReference type="Proteomes" id="UP000186914">
    <property type="component" value="Unassembled WGS sequence"/>
</dbReference>
<dbReference type="PANTHER" id="PTHR43540:SF1">
    <property type="entry name" value="ISOCHORISMATASE HYDROLASE"/>
    <property type="match status" value="1"/>
</dbReference>
<sequence length="193" mass="21358">MSLELPSDIDLSDAVLLAIDFQQGFRDDSWGARNNPEAEERANELLVAWRDSGRPVVHVRHDSQEESSPLRGDSDGFAFLPEMEPEEDEPVFEKEVNSAFIGTDLESWLREGGYETLVVVGLTTDHCVSTSTRMAENLGFRPIVVSDATATFDRISPDGTEIDAETNHQVALAHLRGEFATIAEADEILQAIR</sequence>
<dbReference type="GO" id="GO:0016787">
    <property type="term" value="F:hydrolase activity"/>
    <property type="evidence" value="ECO:0007669"/>
    <property type="project" value="UniProtKB-KW"/>
</dbReference>
<evidence type="ECO:0000313" key="4">
    <source>
        <dbReference type="Proteomes" id="UP000186914"/>
    </source>
</evidence>
<evidence type="ECO:0000259" key="2">
    <source>
        <dbReference type="Pfam" id="PF00857"/>
    </source>
</evidence>
<feature type="domain" description="Isochorismatase-like" evidence="2">
    <location>
        <begin position="15"/>
        <end position="186"/>
    </location>
</feature>
<dbReference type="Gene3D" id="3.40.50.850">
    <property type="entry name" value="Isochorismatase-like"/>
    <property type="match status" value="1"/>
</dbReference>
<dbReference type="PANTHER" id="PTHR43540">
    <property type="entry name" value="PEROXYUREIDOACRYLATE/UREIDOACRYLATE AMIDOHYDROLASE-RELATED"/>
    <property type="match status" value="1"/>
</dbReference>
<evidence type="ECO:0000313" key="3">
    <source>
        <dbReference type="EMBL" id="SIR55387.1"/>
    </source>
</evidence>
<dbReference type="RefSeq" id="WP_175609698.1">
    <property type="nucleotide sequence ID" value="NZ_FTNO01000002.1"/>
</dbReference>
<protein>
    <submittedName>
        <fullName evidence="3">Nicotinamidase-related amidase</fullName>
    </submittedName>
</protein>
<name>A0A1N7BVJ3_9EURY</name>
<dbReference type="InterPro" id="IPR050272">
    <property type="entry name" value="Isochorismatase-like_hydrls"/>
</dbReference>
<keyword evidence="4" id="KW-1185">Reference proteome</keyword>
<dbReference type="SUPFAM" id="SSF52499">
    <property type="entry name" value="Isochorismatase-like hydrolases"/>
    <property type="match status" value="1"/>
</dbReference>
<dbReference type="CDD" id="cd01014">
    <property type="entry name" value="nicotinamidase_related"/>
    <property type="match status" value="1"/>
</dbReference>